<evidence type="ECO:0000256" key="1">
    <source>
        <dbReference type="SAM" id="MobiDB-lite"/>
    </source>
</evidence>
<reference evidence="2 3" key="1">
    <citation type="journal article" date="2018" name="PLoS ONE">
        <title>The draft genome of Kipferlia bialata reveals reductive genome evolution in fornicate parasites.</title>
        <authorList>
            <person name="Tanifuji G."/>
            <person name="Takabayashi S."/>
            <person name="Kume K."/>
            <person name="Takagi M."/>
            <person name="Nakayama T."/>
            <person name="Kamikawa R."/>
            <person name="Inagaki Y."/>
            <person name="Hashimoto T."/>
        </authorList>
    </citation>
    <scope>NUCLEOTIDE SEQUENCE [LARGE SCALE GENOMIC DNA]</scope>
    <source>
        <strain evidence="2">NY0173</strain>
    </source>
</reference>
<dbReference type="AlphaFoldDB" id="A0A391P3N3"/>
<organism evidence="2 3">
    <name type="scientific">Kipferlia bialata</name>
    <dbReference type="NCBI Taxonomy" id="797122"/>
    <lineage>
        <taxon>Eukaryota</taxon>
        <taxon>Metamonada</taxon>
        <taxon>Carpediemonas-like organisms</taxon>
        <taxon>Kipferlia</taxon>
    </lineage>
</organism>
<evidence type="ECO:0000313" key="3">
    <source>
        <dbReference type="Proteomes" id="UP000265618"/>
    </source>
</evidence>
<accession>A0A391P3N3</accession>
<feature type="region of interest" description="Disordered" evidence="1">
    <location>
        <begin position="42"/>
        <end position="99"/>
    </location>
</feature>
<feature type="compositionally biased region" description="Acidic residues" evidence="1">
    <location>
        <begin position="51"/>
        <end position="76"/>
    </location>
</feature>
<sequence>MALAQVLPNLPNITEVLILCPIAEGKGRDMLEQWDNGRDKILDLRSREDTQYDEDGDWDEGTDRDTDTDEWYEGYDDNIVSPYDDPSYEYYQEGYTHGD</sequence>
<comment type="caution">
    <text evidence="2">The sequence shown here is derived from an EMBL/GenBank/DDBJ whole genome shotgun (WGS) entry which is preliminary data.</text>
</comment>
<keyword evidence="3" id="KW-1185">Reference proteome</keyword>
<protein>
    <submittedName>
        <fullName evidence="2">Uncharacterized protein</fullName>
    </submittedName>
</protein>
<evidence type="ECO:0000313" key="2">
    <source>
        <dbReference type="EMBL" id="GCA62992.1"/>
    </source>
</evidence>
<dbReference type="EMBL" id="BDIP01001982">
    <property type="protein sequence ID" value="GCA62992.1"/>
    <property type="molecule type" value="Genomic_DNA"/>
</dbReference>
<dbReference type="Proteomes" id="UP000265618">
    <property type="component" value="Unassembled WGS sequence"/>
</dbReference>
<gene>
    <name evidence="2" type="ORF">KIPB_007192</name>
</gene>
<name>A0A391P3N3_9EUKA</name>
<proteinExistence type="predicted"/>